<organism evidence="1 2">
    <name type="scientific">Enterocloster bolteae (strain ATCC BAA-613 / DSM 15670 / CCUG 46953 / JCM 12243 / WAL 16351)</name>
    <name type="common">Clostridium bolteae</name>
    <dbReference type="NCBI Taxonomy" id="411902"/>
    <lineage>
        <taxon>Bacteria</taxon>
        <taxon>Bacillati</taxon>
        <taxon>Bacillota</taxon>
        <taxon>Clostridia</taxon>
        <taxon>Lachnospirales</taxon>
        <taxon>Lachnospiraceae</taxon>
        <taxon>Enterocloster</taxon>
    </lineage>
</organism>
<accession>A8RM91</accession>
<name>A8RM91_ENTBW</name>
<comment type="caution">
    <text evidence="1">The sequence shown here is derived from an EMBL/GenBank/DDBJ whole genome shotgun (WGS) entry which is preliminary data.</text>
</comment>
<dbReference type="AlphaFoldDB" id="A8RM91"/>
<dbReference type="HOGENOM" id="CLU_3372937_0_0_9"/>
<gene>
    <name evidence="1" type="ORF">CLOBOL_01848</name>
</gene>
<dbReference type="PaxDb" id="411902-CLOBOL_01848"/>
<evidence type="ECO:0000313" key="1">
    <source>
        <dbReference type="EMBL" id="EDP17896.1"/>
    </source>
</evidence>
<reference evidence="1 2" key="1">
    <citation type="submission" date="2007-08" db="EMBL/GenBank/DDBJ databases">
        <authorList>
            <person name="Fulton L."/>
            <person name="Clifton S."/>
            <person name="Fulton B."/>
            <person name="Xu J."/>
            <person name="Minx P."/>
            <person name="Pepin K.H."/>
            <person name="Johnson M."/>
            <person name="Thiruvilangam P."/>
            <person name="Bhonagiri V."/>
            <person name="Nash W.E."/>
            <person name="Mardis E.R."/>
            <person name="Wilson R.K."/>
        </authorList>
    </citation>
    <scope>NUCLEOTIDE SEQUENCE [LARGE SCALE GENOMIC DNA]</scope>
    <source>
        <strain evidence="2">ATCC BAA-613 / DSM 15670 / CCUG 46953 / JCM 12243 / WAL 16351</strain>
    </source>
</reference>
<sequence length="34" mass="4198">MPVELQPFFVDEDVTVLYRMWKKERRQTVSQMLP</sequence>
<proteinExistence type="predicted"/>
<reference evidence="1 2" key="2">
    <citation type="submission" date="2007-09" db="EMBL/GenBank/DDBJ databases">
        <title>Draft genome sequence of Clostridium bolteae (ATCC BAA-613).</title>
        <authorList>
            <person name="Sudarsanam P."/>
            <person name="Ley R."/>
            <person name="Guruge J."/>
            <person name="Turnbaugh P.J."/>
            <person name="Mahowald M."/>
            <person name="Liep D."/>
            <person name="Gordon J."/>
        </authorList>
    </citation>
    <scope>NUCLEOTIDE SEQUENCE [LARGE SCALE GENOMIC DNA]</scope>
    <source>
        <strain evidence="2">ATCC BAA-613 / DSM 15670 / CCUG 46953 / JCM 12243 / WAL 16351</strain>
    </source>
</reference>
<dbReference type="Proteomes" id="UP000005396">
    <property type="component" value="Unassembled WGS sequence"/>
</dbReference>
<dbReference type="EMBL" id="ABCC02000020">
    <property type="protein sequence ID" value="EDP17896.1"/>
    <property type="molecule type" value="Genomic_DNA"/>
</dbReference>
<evidence type="ECO:0000313" key="2">
    <source>
        <dbReference type="Proteomes" id="UP000005396"/>
    </source>
</evidence>
<protein>
    <submittedName>
        <fullName evidence="1">Uncharacterized protein</fullName>
    </submittedName>
</protein>